<keyword evidence="2" id="KW-1185">Reference proteome</keyword>
<comment type="caution">
    <text evidence="1">The sequence shown here is derived from an EMBL/GenBank/DDBJ whole genome shotgun (WGS) entry which is preliminary data.</text>
</comment>
<organism evidence="1 2">
    <name type="scientific">Halteria grandinella</name>
    <dbReference type="NCBI Taxonomy" id="5974"/>
    <lineage>
        <taxon>Eukaryota</taxon>
        <taxon>Sar</taxon>
        <taxon>Alveolata</taxon>
        <taxon>Ciliophora</taxon>
        <taxon>Intramacronucleata</taxon>
        <taxon>Spirotrichea</taxon>
        <taxon>Stichotrichia</taxon>
        <taxon>Sporadotrichida</taxon>
        <taxon>Halteriidae</taxon>
        <taxon>Halteria</taxon>
    </lineage>
</organism>
<dbReference type="Proteomes" id="UP000785679">
    <property type="component" value="Unassembled WGS sequence"/>
</dbReference>
<sequence length="122" mass="14182">MLTLRLDELTKHVGDIDKKLDKNQIHQQIAQLAIEKQFFKGMKRFGGNIIYKQNGDLYCDLHGNRLLKIENRSHAYCNACGFNFHAIASMKGRTLGTLPSWKCRPCDFDICEYCMQNSDYFK</sequence>
<name>A0A8J8NLG7_HALGN</name>
<protein>
    <submittedName>
        <fullName evidence="1">Uncharacterized protein</fullName>
    </submittedName>
</protein>
<proteinExistence type="predicted"/>
<evidence type="ECO:0000313" key="2">
    <source>
        <dbReference type="Proteomes" id="UP000785679"/>
    </source>
</evidence>
<reference evidence="1" key="1">
    <citation type="submission" date="2019-06" db="EMBL/GenBank/DDBJ databases">
        <authorList>
            <person name="Zheng W."/>
        </authorList>
    </citation>
    <scope>NUCLEOTIDE SEQUENCE</scope>
    <source>
        <strain evidence="1">QDHG01</strain>
    </source>
</reference>
<dbReference type="AlphaFoldDB" id="A0A8J8NLG7"/>
<gene>
    <name evidence="1" type="ORF">FGO68_gene3997</name>
</gene>
<accession>A0A8J8NLG7</accession>
<dbReference type="EMBL" id="RRYP01013013">
    <property type="protein sequence ID" value="TNV76755.1"/>
    <property type="molecule type" value="Genomic_DNA"/>
</dbReference>
<evidence type="ECO:0000313" key="1">
    <source>
        <dbReference type="EMBL" id="TNV76755.1"/>
    </source>
</evidence>